<name>V5FLG0_9VIBR</name>
<feature type="region of interest" description="Disordered" evidence="1">
    <location>
        <begin position="1"/>
        <end position="45"/>
    </location>
</feature>
<protein>
    <submittedName>
        <fullName evidence="2">Uncharacterized protein</fullName>
    </submittedName>
</protein>
<evidence type="ECO:0000313" key="2">
    <source>
        <dbReference type="EMBL" id="GAD90496.1"/>
    </source>
</evidence>
<dbReference type="AlphaFoldDB" id="V5FLG0"/>
<evidence type="ECO:0000256" key="1">
    <source>
        <dbReference type="SAM" id="MobiDB-lite"/>
    </source>
</evidence>
<reference evidence="2 3" key="2">
    <citation type="submission" date="2013-11" db="EMBL/GenBank/DDBJ databases">
        <title>Whole genome shotgun sequence of Vibrio halioticoli NBRC 102217.</title>
        <authorList>
            <person name="Isaki S."/>
            <person name="Kimura A."/>
            <person name="Ohji S."/>
            <person name="Hosoyama A."/>
            <person name="Fujita N."/>
            <person name="Hashimoto M."/>
            <person name="Hosoyama Y."/>
            <person name="Yamazoe A."/>
        </authorList>
    </citation>
    <scope>NUCLEOTIDE SEQUENCE [LARGE SCALE GENOMIC DNA]</scope>
    <source>
        <strain evidence="2 3">NBRC 102217</strain>
    </source>
</reference>
<sequence length="68" mass="7356">MRLTNPPAKNNQAKGINANDSSKRPSSATVESPSQKAIALNKDKQSSVNPNQYVLSNFIKASRICRGI</sequence>
<comment type="caution">
    <text evidence="2">The sequence shown here is derived from an EMBL/GenBank/DDBJ whole genome shotgun (WGS) entry which is preliminary data.</text>
</comment>
<gene>
    <name evidence="2" type="ORF">VHA01S_046_00050</name>
</gene>
<keyword evidence="3" id="KW-1185">Reference proteome</keyword>
<evidence type="ECO:0000313" key="3">
    <source>
        <dbReference type="Proteomes" id="UP000017800"/>
    </source>
</evidence>
<feature type="compositionally biased region" description="Polar residues" evidence="1">
    <location>
        <begin position="7"/>
        <end position="35"/>
    </location>
</feature>
<dbReference type="Proteomes" id="UP000017800">
    <property type="component" value="Unassembled WGS sequence"/>
</dbReference>
<organism evidence="2 3">
    <name type="scientific">Vibrio halioticoli NBRC 102217</name>
    <dbReference type="NCBI Taxonomy" id="1219072"/>
    <lineage>
        <taxon>Bacteria</taxon>
        <taxon>Pseudomonadati</taxon>
        <taxon>Pseudomonadota</taxon>
        <taxon>Gammaproteobacteria</taxon>
        <taxon>Vibrionales</taxon>
        <taxon>Vibrionaceae</taxon>
        <taxon>Vibrio</taxon>
    </lineage>
</organism>
<proteinExistence type="predicted"/>
<reference evidence="2 3" key="1">
    <citation type="submission" date="2013-10" db="EMBL/GenBank/DDBJ databases">
        <authorList>
            <person name="Ichikawa N."/>
            <person name="Kimura A."/>
            <person name="Ohji S."/>
            <person name="Hosoyama A."/>
            <person name="Fujita N."/>
        </authorList>
    </citation>
    <scope>NUCLEOTIDE SEQUENCE [LARGE SCALE GENOMIC DNA]</scope>
    <source>
        <strain evidence="2 3">NBRC 102217</strain>
    </source>
</reference>
<dbReference type="EMBL" id="BAUJ01000046">
    <property type="protein sequence ID" value="GAD90496.1"/>
    <property type="molecule type" value="Genomic_DNA"/>
</dbReference>
<accession>V5FLG0</accession>